<evidence type="ECO:0000256" key="5">
    <source>
        <dbReference type="ARBA" id="ARBA00023070"/>
    </source>
</evidence>
<proteinExistence type="inferred from homology"/>
<dbReference type="STRING" id="688867.SAMN05660236_3180"/>
<dbReference type="Gene3D" id="3.50.50.60">
    <property type="entry name" value="FAD/NAD(P)-binding domain"/>
    <property type="match status" value="1"/>
</dbReference>
<evidence type="ECO:0000256" key="6">
    <source>
        <dbReference type="ARBA" id="ARBA00047321"/>
    </source>
</evidence>
<dbReference type="EC" id="1.13.12.3" evidence="3"/>
<evidence type="ECO:0000256" key="1">
    <source>
        <dbReference type="ARBA" id="ARBA00004814"/>
    </source>
</evidence>
<dbReference type="InterPro" id="IPR036188">
    <property type="entry name" value="FAD/NAD-bd_sf"/>
</dbReference>
<evidence type="ECO:0000313" key="9">
    <source>
        <dbReference type="Proteomes" id="UP000190961"/>
    </source>
</evidence>
<dbReference type="PANTHER" id="PTHR10742:SF410">
    <property type="entry name" value="LYSINE-SPECIFIC HISTONE DEMETHYLASE 2"/>
    <property type="match status" value="1"/>
</dbReference>
<dbReference type="EMBL" id="FUZU01000002">
    <property type="protein sequence ID" value="SKC75053.1"/>
    <property type="molecule type" value="Genomic_DNA"/>
</dbReference>
<dbReference type="SUPFAM" id="SSF51905">
    <property type="entry name" value="FAD/NAD(P)-binding domain"/>
    <property type="match status" value="1"/>
</dbReference>
<dbReference type="SUPFAM" id="SSF54373">
    <property type="entry name" value="FAD-linked reductases, C-terminal domain"/>
    <property type="match status" value="1"/>
</dbReference>
<dbReference type="RefSeq" id="WP_079687728.1">
    <property type="nucleotide sequence ID" value="NZ_FUZU01000002.1"/>
</dbReference>
<keyword evidence="5" id="KW-0073">Auxin biosynthesis</keyword>
<accession>A0A1T5LGC7</accession>
<evidence type="ECO:0000256" key="4">
    <source>
        <dbReference type="ARBA" id="ARBA00017871"/>
    </source>
</evidence>
<evidence type="ECO:0000256" key="2">
    <source>
        <dbReference type="ARBA" id="ARBA00005833"/>
    </source>
</evidence>
<keyword evidence="9" id="KW-1185">Reference proteome</keyword>
<dbReference type="GO" id="GO:0050361">
    <property type="term" value="F:tryptophan 2-monooxygenase activity"/>
    <property type="evidence" value="ECO:0007669"/>
    <property type="project" value="UniProtKB-EC"/>
</dbReference>
<dbReference type="OrthoDB" id="56323at2"/>
<dbReference type="AlphaFoldDB" id="A0A1T5LGC7"/>
<evidence type="ECO:0000259" key="7">
    <source>
        <dbReference type="Pfam" id="PF01593"/>
    </source>
</evidence>
<dbReference type="InterPro" id="IPR002937">
    <property type="entry name" value="Amino_oxidase"/>
</dbReference>
<gene>
    <name evidence="8" type="ORF">SAMN05660236_3180</name>
</gene>
<evidence type="ECO:0000313" key="8">
    <source>
        <dbReference type="EMBL" id="SKC75053.1"/>
    </source>
</evidence>
<sequence>MTDIIIIGAGAAGLTAARVASKEGKSVTVLEARPRAGGRINTLHEQEFSIPVEAGAEFIHGSLPYTTSLLKEANISFYESDGATWNVIKGKLEEGDMFPEEWEEFLEKLKQLKHDMSIAEFLDQHFQEQKYESLRNAIIRFVQGYDAADANQASALALREEWSSEENLTGYRPRGGYFLLIDFLLQECRKQGVAFHFENEVQYIQWKAGSVEVTTRQGERYISKKILITIPPAVLKCGSIKITPSIEKHMKSIHAIQTGGVIKFLVEFKEAFWEQKNSQPYRSMPNLNFIFSDASIPTWWTQHPVPIPLLTGWLAGPKALDDQKDDEALLQEAVESLSYIFGCTIHQLKYQVKAMRVLNWVADPFSRGAYAYKTVNTSSALEVLSQPISHTLYFAGEAFYSGAEMGTVEAALASGTTVAKKMLLENPV</sequence>
<comment type="similarity">
    <text evidence="2">Belongs to the tryptophan 2-monooxygenase family.</text>
</comment>
<feature type="domain" description="Amine oxidase" evidence="7">
    <location>
        <begin position="12"/>
        <end position="423"/>
    </location>
</feature>
<evidence type="ECO:0000256" key="3">
    <source>
        <dbReference type="ARBA" id="ARBA00012535"/>
    </source>
</evidence>
<dbReference type="Proteomes" id="UP000190961">
    <property type="component" value="Unassembled WGS sequence"/>
</dbReference>
<organism evidence="8 9">
    <name type="scientific">Ohtaekwangia koreensis</name>
    <dbReference type="NCBI Taxonomy" id="688867"/>
    <lineage>
        <taxon>Bacteria</taxon>
        <taxon>Pseudomonadati</taxon>
        <taxon>Bacteroidota</taxon>
        <taxon>Cytophagia</taxon>
        <taxon>Cytophagales</taxon>
        <taxon>Fulvivirgaceae</taxon>
        <taxon>Ohtaekwangia</taxon>
    </lineage>
</organism>
<protein>
    <recommendedName>
        <fullName evidence="4">Tryptophan 2-monooxygenase</fullName>
        <ecNumber evidence="3">1.13.12.3</ecNumber>
    </recommendedName>
</protein>
<dbReference type="InterPro" id="IPR050281">
    <property type="entry name" value="Flavin_monoamine_oxidase"/>
</dbReference>
<comment type="catalytic activity">
    <reaction evidence="6">
        <text>L-tryptophan + O2 = indole-3-acetamide + CO2 + H2O</text>
        <dbReference type="Rhea" id="RHEA:16165"/>
        <dbReference type="ChEBI" id="CHEBI:15377"/>
        <dbReference type="ChEBI" id="CHEBI:15379"/>
        <dbReference type="ChEBI" id="CHEBI:16031"/>
        <dbReference type="ChEBI" id="CHEBI:16526"/>
        <dbReference type="ChEBI" id="CHEBI:57912"/>
        <dbReference type="EC" id="1.13.12.3"/>
    </reaction>
</comment>
<comment type="pathway">
    <text evidence="1">Plant hormone metabolism; auxin biosynthesis.</text>
</comment>
<dbReference type="Pfam" id="PF01593">
    <property type="entry name" value="Amino_oxidase"/>
    <property type="match status" value="1"/>
</dbReference>
<reference evidence="8 9" key="1">
    <citation type="submission" date="2017-02" db="EMBL/GenBank/DDBJ databases">
        <authorList>
            <person name="Peterson S.W."/>
        </authorList>
    </citation>
    <scope>NUCLEOTIDE SEQUENCE [LARGE SCALE GENOMIC DNA]</scope>
    <source>
        <strain evidence="8 9">DSM 25262</strain>
    </source>
</reference>
<name>A0A1T5LGC7_9BACT</name>
<dbReference type="GO" id="GO:0009851">
    <property type="term" value="P:auxin biosynthetic process"/>
    <property type="evidence" value="ECO:0007669"/>
    <property type="project" value="UniProtKB-KW"/>
</dbReference>
<dbReference type="PANTHER" id="PTHR10742">
    <property type="entry name" value="FLAVIN MONOAMINE OXIDASE"/>
    <property type="match status" value="1"/>
</dbReference>